<dbReference type="InterPro" id="IPR051058">
    <property type="entry name" value="GDSL_Est/Lipase"/>
</dbReference>
<dbReference type="EMBL" id="JAHRHJ020000002">
    <property type="protein sequence ID" value="KAH9326023.1"/>
    <property type="molecule type" value="Genomic_DNA"/>
</dbReference>
<keyword evidence="2" id="KW-0378">Hydrolase</keyword>
<proteinExistence type="inferred from homology"/>
<dbReference type="GO" id="GO:0016042">
    <property type="term" value="P:lipid catabolic process"/>
    <property type="evidence" value="ECO:0007669"/>
    <property type="project" value="UniProtKB-KW"/>
</dbReference>
<feature type="chain" id="PRO_5041276628" description="GDSL esterase/lipase" evidence="4">
    <location>
        <begin position="23"/>
        <end position="359"/>
    </location>
</feature>
<dbReference type="Gene3D" id="3.40.50.1110">
    <property type="entry name" value="SGNH hydrolase"/>
    <property type="match status" value="1"/>
</dbReference>
<evidence type="ECO:0000256" key="1">
    <source>
        <dbReference type="ARBA" id="ARBA00008668"/>
    </source>
</evidence>
<keyword evidence="3" id="KW-0442">Lipid degradation</keyword>
<gene>
    <name evidence="5" type="ORF">KI387_006201</name>
</gene>
<evidence type="ECO:0000313" key="6">
    <source>
        <dbReference type="Proteomes" id="UP000824469"/>
    </source>
</evidence>
<reference evidence="5 6" key="1">
    <citation type="journal article" date="2021" name="Nat. Plants">
        <title>The Taxus genome provides insights into paclitaxel biosynthesis.</title>
        <authorList>
            <person name="Xiong X."/>
            <person name="Gou J."/>
            <person name="Liao Q."/>
            <person name="Li Y."/>
            <person name="Zhou Q."/>
            <person name="Bi G."/>
            <person name="Li C."/>
            <person name="Du R."/>
            <person name="Wang X."/>
            <person name="Sun T."/>
            <person name="Guo L."/>
            <person name="Liang H."/>
            <person name="Lu P."/>
            <person name="Wu Y."/>
            <person name="Zhang Z."/>
            <person name="Ro D.K."/>
            <person name="Shang Y."/>
            <person name="Huang S."/>
            <person name="Yan J."/>
        </authorList>
    </citation>
    <scope>NUCLEOTIDE SEQUENCE [LARGE SCALE GENOMIC DNA]</scope>
    <source>
        <strain evidence="5">Ta-2019</strain>
    </source>
</reference>
<evidence type="ECO:0000256" key="3">
    <source>
        <dbReference type="ARBA" id="ARBA00022963"/>
    </source>
</evidence>
<dbReference type="PANTHER" id="PTHR45648:SF166">
    <property type="entry name" value="OS02G0617400 PROTEIN"/>
    <property type="match status" value="1"/>
</dbReference>
<name>A0AA38GPE0_TAXCH</name>
<dbReference type="OMA" id="MCANRDE"/>
<evidence type="ECO:0000256" key="4">
    <source>
        <dbReference type="SAM" id="SignalP"/>
    </source>
</evidence>
<comment type="similarity">
    <text evidence="1">Belongs to the 'GDSL' lipolytic enzyme family.</text>
</comment>
<keyword evidence="3" id="KW-0443">Lipid metabolism</keyword>
<organism evidence="5 6">
    <name type="scientific">Taxus chinensis</name>
    <name type="common">Chinese yew</name>
    <name type="synonym">Taxus wallichiana var. chinensis</name>
    <dbReference type="NCBI Taxonomy" id="29808"/>
    <lineage>
        <taxon>Eukaryota</taxon>
        <taxon>Viridiplantae</taxon>
        <taxon>Streptophyta</taxon>
        <taxon>Embryophyta</taxon>
        <taxon>Tracheophyta</taxon>
        <taxon>Spermatophyta</taxon>
        <taxon>Pinopsida</taxon>
        <taxon>Pinidae</taxon>
        <taxon>Conifers II</taxon>
        <taxon>Cupressales</taxon>
        <taxon>Taxaceae</taxon>
        <taxon>Taxus</taxon>
    </lineage>
</organism>
<accession>A0AA38GPE0</accession>
<evidence type="ECO:0000313" key="5">
    <source>
        <dbReference type="EMBL" id="KAH9326023.1"/>
    </source>
</evidence>
<feature type="signal peptide" evidence="4">
    <location>
        <begin position="1"/>
        <end position="22"/>
    </location>
</feature>
<dbReference type="InterPro" id="IPR036514">
    <property type="entry name" value="SGNH_hydro_sf"/>
</dbReference>
<evidence type="ECO:0000256" key="2">
    <source>
        <dbReference type="ARBA" id="ARBA00022801"/>
    </source>
</evidence>
<dbReference type="SUPFAM" id="SSF52266">
    <property type="entry name" value="SGNH hydrolase"/>
    <property type="match status" value="1"/>
</dbReference>
<dbReference type="Pfam" id="PF00657">
    <property type="entry name" value="Lipase_GDSL"/>
    <property type="match status" value="1"/>
</dbReference>
<dbReference type="AlphaFoldDB" id="A0AA38GPE0"/>
<keyword evidence="4" id="KW-0732">Signal</keyword>
<protein>
    <recommendedName>
        <fullName evidence="7">GDSL esterase/lipase</fullName>
    </recommendedName>
</protein>
<dbReference type="InterPro" id="IPR035669">
    <property type="entry name" value="SGNH_plant_lipase-like"/>
</dbReference>
<dbReference type="GO" id="GO:0016788">
    <property type="term" value="F:hydrolase activity, acting on ester bonds"/>
    <property type="evidence" value="ECO:0007669"/>
    <property type="project" value="InterPro"/>
</dbReference>
<dbReference type="Proteomes" id="UP000824469">
    <property type="component" value="Unassembled WGS sequence"/>
</dbReference>
<sequence>MGIHVASIAGFVALIFCGHVNAAPAYFVFGDSLVDSGNNNYVATTARANSYPYGIDYPTHRATGRFSNGLNIADFISRKLGAESVLPYLDPSINGDALLRGANFASAGVGILNDTGVQFANIIRIPQQFAYFEEYQRRVAQILGEAETERLVEEALVSITLGGNDYVNNYYLLPVSLRSVQFTVPDYTEYIVSEYEKYLRQLYDLGGRRVLVTSTGPLGCAPGVKATRSRNGECAAELQRAASLFNSQLRSLINRLNGEASAQVFTFADSYSMNMGIFSNPAAYGFVDSTNACCGQGANNGVGLCTAASNVCSNRDTHLYWDNYHPSERANKIIVDQFFEGSSSVMSPLNLRQMMKFED</sequence>
<dbReference type="PANTHER" id="PTHR45648">
    <property type="entry name" value="GDSL LIPASE/ACYLHYDROLASE FAMILY PROTEIN (AFU_ORTHOLOGUE AFUA_4G14700)"/>
    <property type="match status" value="1"/>
</dbReference>
<comment type="caution">
    <text evidence="5">The sequence shown here is derived from an EMBL/GenBank/DDBJ whole genome shotgun (WGS) entry which is preliminary data.</text>
</comment>
<keyword evidence="6" id="KW-1185">Reference proteome</keyword>
<dbReference type="CDD" id="cd01837">
    <property type="entry name" value="SGNH_plant_lipase_like"/>
    <property type="match status" value="1"/>
</dbReference>
<evidence type="ECO:0008006" key="7">
    <source>
        <dbReference type="Google" id="ProtNLM"/>
    </source>
</evidence>
<dbReference type="InterPro" id="IPR001087">
    <property type="entry name" value="GDSL"/>
</dbReference>